<sequence>MASVGPIDSAPLKSNCLEDLTSDDNIYTHVGDNNNVATILFNPLVKSGVVQFKVRNMQNLLAIGIADESVRFGRNEAPNAKGMKDLIYKNSRLEKIVSYDAKTGDLTHRTAAPVEGNKPVEDMDGITLELNMDSSPRTLTFYVNFDEQPNYFVEIPEAVRFWCNFSDADSSFMVSGFVRIADAHTQHVPETSNPIPW</sequence>
<protein>
    <submittedName>
        <fullName evidence="1">Uncharacterized protein</fullName>
    </submittedName>
</protein>
<dbReference type="AlphaFoldDB" id="A0A5J4W7E9"/>
<comment type="caution">
    <text evidence="1">The sequence shown here is derived from an EMBL/GenBank/DDBJ whole genome shotgun (WGS) entry which is preliminary data.</text>
</comment>
<name>A0A5J4W7E9_9EUKA</name>
<dbReference type="Proteomes" id="UP000324800">
    <property type="component" value="Unassembled WGS sequence"/>
</dbReference>
<gene>
    <name evidence="1" type="ORF">EZS28_013659</name>
</gene>
<accession>A0A5J4W7E9</accession>
<evidence type="ECO:0000313" key="2">
    <source>
        <dbReference type="Proteomes" id="UP000324800"/>
    </source>
</evidence>
<organism evidence="1 2">
    <name type="scientific">Streblomastix strix</name>
    <dbReference type="NCBI Taxonomy" id="222440"/>
    <lineage>
        <taxon>Eukaryota</taxon>
        <taxon>Metamonada</taxon>
        <taxon>Preaxostyla</taxon>
        <taxon>Oxymonadida</taxon>
        <taxon>Streblomastigidae</taxon>
        <taxon>Streblomastix</taxon>
    </lineage>
</organism>
<evidence type="ECO:0000313" key="1">
    <source>
        <dbReference type="EMBL" id="KAA6390814.1"/>
    </source>
</evidence>
<proteinExistence type="predicted"/>
<dbReference type="EMBL" id="SNRW01003092">
    <property type="protein sequence ID" value="KAA6390814.1"/>
    <property type="molecule type" value="Genomic_DNA"/>
</dbReference>
<reference evidence="1 2" key="1">
    <citation type="submission" date="2019-03" db="EMBL/GenBank/DDBJ databases">
        <title>Single cell metagenomics reveals metabolic interactions within the superorganism composed of flagellate Streblomastix strix and complex community of Bacteroidetes bacteria on its surface.</title>
        <authorList>
            <person name="Treitli S.C."/>
            <person name="Kolisko M."/>
            <person name="Husnik F."/>
            <person name="Keeling P."/>
            <person name="Hampl V."/>
        </authorList>
    </citation>
    <scope>NUCLEOTIDE SEQUENCE [LARGE SCALE GENOMIC DNA]</scope>
    <source>
        <strain evidence="1">ST1C</strain>
    </source>
</reference>
<dbReference type="OrthoDB" id="2306477at2759"/>